<organism evidence="1 2">
    <name type="scientific">Nyctereutes procyonoides</name>
    <name type="common">Raccoon dog</name>
    <name type="synonym">Canis procyonoides</name>
    <dbReference type="NCBI Taxonomy" id="34880"/>
    <lineage>
        <taxon>Eukaryota</taxon>
        <taxon>Metazoa</taxon>
        <taxon>Chordata</taxon>
        <taxon>Craniata</taxon>
        <taxon>Vertebrata</taxon>
        <taxon>Euteleostomi</taxon>
        <taxon>Mammalia</taxon>
        <taxon>Eutheria</taxon>
        <taxon>Laurasiatheria</taxon>
        <taxon>Carnivora</taxon>
        <taxon>Caniformia</taxon>
        <taxon>Canidae</taxon>
        <taxon>Nyctereutes</taxon>
    </lineage>
</organism>
<name>A0A811Y560_NYCPR</name>
<dbReference type="GO" id="GO:0016868">
    <property type="term" value="F:intramolecular phosphotransferase activity"/>
    <property type="evidence" value="ECO:0007669"/>
    <property type="project" value="InterPro"/>
</dbReference>
<dbReference type="SUPFAM" id="SSF53254">
    <property type="entry name" value="Phosphoglycerate mutase-like"/>
    <property type="match status" value="1"/>
</dbReference>
<dbReference type="GO" id="GO:0006096">
    <property type="term" value="P:glycolytic process"/>
    <property type="evidence" value="ECO:0007669"/>
    <property type="project" value="InterPro"/>
</dbReference>
<dbReference type="EMBL" id="CAJHUB010000664">
    <property type="protein sequence ID" value="CAD7672057.1"/>
    <property type="molecule type" value="Genomic_DNA"/>
</dbReference>
<sequence>MWLPVVRTWHSSDRNYCQAWRDPEKNWRCSYDAPPPLMEPDHPFYSNIKEIPQIKEGKWVQIVAHGNNLLDILNLPTSIPMVYELDKNFKPIKTRQFLGDEENMGKVTEAVAAQSKAKK</sequence>
<dbReference type="Gene3D" id="3.40.50.1240">
    <property type="entry name" value="Phosphoglycerate mutase-like"/>
    <property type="match status" value="1"/>
</dbReference>
<accession>A0A811Y560</accession>
<protein>
    <submittedName>
        <fullName evidence="1">(raccoon dog) hypothetical protein</fullName>
    </submittedName>
</protein>
<reference evidence="1" key="1">
    <citation type="submission" date="2020-12" db="EMBL/GenBank/DDBJ databases">
        <authorList>
            <consortium name="Molecular Ecology Group"/>
        </authorList>
    </citation>
    <scope>NUCLEOTIDE SEQUENCE</scope>
    <source>
        <strain evidence="1">TBG_1078</strain>
    </source>
</reference>
<dbReference type="PANTHER" id="PTHR11931">
    <property type="entry name" value="PHOSPHOGLYCERATE MUTASE"/>
    <property type="match status" value="1"/>
</dbReference>
<gene>
    <name evidence="1" type="ORF">NYPRO_LOCUS4852</name>
</gene>
<evidence type="ECO:0000313" key="2">
    <source>
        <dbReference type="Proteomes" id="UP000645828"/>
    </source>
</evidence>
<comment type="caution">
    <text evidence="1">The sequence shown here is derived from an EMBL/GenBank/DDBJ whole genome shotgun (WGS) entry which is preliminary data.</text>
</comment>
<dbReference type="AlphaFoldDB" id="A0A811Y560"/>
<dbReference type="Proteomes" id="UP000645828">
    <property type="component" value="Unassembled WGS sequence"/>
</dbReference>
<proteinExistence type="predicted"/>
<dbReference type="InterPro" id="IPR029033">
    <property type="entry name" value="His_PPase_superfam"/>
</dbReference>
<evidence type="ECO:0000313" key="1">
    <source>
        <dbReference type="EMBL" id="CAD7672057.1"/>
    </source>
</evidence>
<keyword evidence="2" id="KW-1185">Reference proteome</keyword>
<dbReference type="InterPro" id="IPR005952">
    <property type="entry name" value="Phosphogly_mut1"/>
</dbReference>